<evidence type="ECO:0000313" key="2">
    <source>
        <dbReference type="Proteomes" id="UP000504756"/>
    </source>
</evidence>
<sequence length="76" mass="7971">MFTKTFLKDTLERAVKTFAQSMAAVLTAGVTGVLDVDWMNALSVSLLATLVSVLTSVGSGYVGDDSASAVKLNKEE</sequence>
<evidence type="ECO:0008006" key="3">
    <source>
        <dbReference type="Google" id="ProtNLM"/>
    </source>
</evidence>
<organism evidence="1 2">
    <name type="scientific">Lactococcus garvieae</name>
    <dbReference type="NCBI Taxonomy" id="1363"/>
    <lineage>
        <taxon>Bacteria</taxon>
        <taxon>Bacillati</taxon>
        <taxon>Bacillota</taxon>
        <taxon>Bacilli</taxon>
        <taxon>Lactobacillales</taxon>
        <taxon>Streptococcaceae</taxon>
        <taxon>Lactococcus</taxon>
    </lineage>
</organism>
<dbReference type="RefSeq" id="WP_176490756.1">
    <property type="nucleotide sequence ID" value="NZ_BLXU01000018.1"/>
</dbReference>
<protein>
    <recommendedName>
        <fullName evidence="3">Holin</fullName>
    </recommendedName>
</protein>
<dbReference type="Pfam" id="PF16945">
    <property type="entry name" value="Phage_r1t_holin"/>
    <property type="match status" value="1"/>
</dbReference>
<gene>
    <name evidence="1" type="ORF">ikelab_20950</name>
</gene>
<name>A0A6L2ZZ18_9LACT</name>
<proteinExistence type="predicted"/>
<comment type="caution">
    <text evidence="1">The sequence shown here is derived from an EMBL/GenBank/DDBJ whole genome shotgun (WGS) entry which is preliminary data.</text>
</comment>
<accession>A0A6L2ZZ18</accession>
<reference evidence="1 2" key="1">
    <citation type="submission" date="2020-06" db="EMBL/GenBank/DDBJ databases">
        <title>Draft genome sequence of Lactic acid bacteria from Okinawan-style tofu.</title>
        <authorList>
            <person name="Takara I."/>
            <person name="Ikematsu S."/>
        </authorList>
    </citation>
    <scope>NUCLEOTIDE SEQUENCE [LARGE SCALE GENOMIC DNA]</scope>
    <source>
        <strain evidence="2">lg38</strain>
    </source>
</reference>
<dbReference type="Proteomes" id="UP000504756">
    <property type="component" value="Unassembled WGS sequence"/>
</dbReference>
<dbReference type="AlphaFoldDB" id="A0A6L2ZZ18"/>
<dbReference type="InterPro" id="IPR020109">
    <property type="entry name" value="Holin_r1t"/>
</dbReference>
<evidence type="ECO:0000313" key="1">
    <source>
        <dbReference type="EMBL" id="GFO52820.1"/>
    </source>
</evidence>
<dbReference type="EMBL" id="BLXU01000018">
    <property type="protein sequence ID" value="GFO52820.1"/>
    <property type="molecule type" value="Genomic_DNA"/>
</dbReference>